<dbReference type="Proteomes" id="UP000245396">
    <property type="component" value="Unassembled WGS sequence"/>
</dbReference>
<evidence type="ECO:0000313" key="1">
    <source>
        <dbReference type="EMBL" id="PWJ80573.1"/>
    </source>
</evidence>
<organism evidence="1 2">
    <name type="scientific">Pseudaminobacter salicylatoxidans</name>
    <dbReference type="NCBI Taxonomy" id="93369"/>
    <lineage>
        <taxon>Bacteria</taxon>
        <taxon>Pseudomonadati</taxon>
        <taxon>Pseudomonadota</taxon>
        <taxon>Alphaproteobacteria</taxon>
        <taxon>Hyphomicrobiales</taxon>
        <taxon>Phyllobacteriaceae</taxon>
        <taxon>Pseudaminobacter</taxon>
    </lineage>
</organism>
<keyword evidence="2" id="KW-1185">Reference proteome</keyword>
<comment type="caution">
    <text evidence="1">The sequence shown here is derived from an EMBL/GenBank/DDBJ whole genome shotgun (WGS) entry which is preliminary data.</text>
</comment>
<dbReference type="Pfam" id="PF06169">
    <property type="entry name" value="DUF982"/>
    <property type="match status" value="1"/>
</dbReference>
<accession>A0A316BZW7</accession>
<dbReference type="Gene3D" id="6.10.250.730">
    <property type="match status" value="1"/>
</dbReference>
<sequence length="69" mass="7622">MLTVGQMRNVTSVIEVGEALLDARWPDKKSQVYKDAVSACVAWSEDLATLEQVREAFRDAAALADVLIR</sequence>
<dbReference type="InterPro" id="IPR010385">
    <property type="entry name" value="DUF982"/>
</dbReference>
<name>A0A316BZW7_PSESE</name>
<dbReference type="EMBL" id="QGGG01000012">
    <property type="protein sequence ID" value="PWJ80573.1"/>
    <property type="molecule type" value="Genomic_DNA"/>
</dbReference>
<dbReference type="AlphaFoldDB" id="A0A316BZW7"/>
<evidence type="ECO:0000313" key="2">
    <source>
        <dbReference type="Proteomes" id="UP000245396"/>
    </source>
</evidence>
<reference evidence="1 2" key="1">
    <citation type="submission" date="2018-05" db="EMBL/GenBank/DDBJ databases">
        <title>Genomic Encyclopedia of Type Strains, Phase IV (KMG-IV): sequencing the most valuable type-strain genomes for metagenomic binning, comparative biology and taxonomic classification.</title>
        <authorList>
            <person name="Goeker M."/>
        </authorList>
    </citation>
    <scope>NUCLEOTIDE SEQUENCE [LARGE SCALE GENOMIC DNA]</scope>
    <source>
        <strain evidence="1 2">DSM 6986</strain>
    </source>
</reference>
<gene>
    <name evidence="1" type="ORF">C7441_112115</name>
</gene>
<protein>
    <submittedName>
        <fullName evidence="1">Uncharacterized protein DUF982</fullName>
    </submittedName>
</protein>
<proteinExistence type="predicted"/>